<evidence type="ECO:0000256" key="8">
    <source>
        <dbReference type="ARBA" id="ARBA00023136"/>
    </source>
</evidence>
<evidence type="ECO:0000256" key="9">
    <source>
        <dbReference type="PROSITE-ProRule" id="PRU00282"/>
    </source>
</evidence>
<dbReference type="InterPro" id="IPR023395">
    <property type="entry name" value="MCP_dom_sf"/>
</dbReference>
<comment type="subcellular location">
    <subcellularLocation>
        <location evidence="1">Mitochondrion membrane</location>
        <topology evidence="1">Multi-pass membrane protein</topology>
    </subcellularLocation>
</comment>
<evidence type="ECO:0000256" key="6">
    <source>
        <dbReference type="ARBA" id="ARBA00022989"/>
    </source>
</evidence>
<dbReference type="AlphaFoldDB" id="A0A5D3B2N2"/>
<keyword evidence="7" id="KW-0496">Mitochondrion</keyword>
<evidence type="ECO:0000256" key="7">
    <source>
        <dbReference type="ARBA" id="ARBA00023128"/>
    </source>
</evidence>
<feature type="repeat" description="Solcar" evidence="9">
    <location>
        <begin position="36"/>
        <end position="121"/>
    </location>
</feature>
<keyword evidence="6" id="KW-1133">Transmembrane helix</keyword>
<dbReference type="Pfam" id="PF00153">
    <property type="entry name" value="Mito_carr"/>
    <property type="match status" value="3"/>
</dbReference>
<evidence type="ECO:0000256" key="2">
    <source>
        <dbReference type="ARBA" id="ARBA00006375"/>
    </source>
</evidence>
<reference evidence="12 13" key="1">
    <citation type="submission" date="2017-05" db="EMBL/GenBank/DDBJ databases">
        <title>The Genome Sequence of Tsuchiyaea wingfieldii DSM 27421.</title>
        <authorList>
            <person name="Cuomo C."/>
            <person name="Passer A."/>
            <person name="Billmyre B."/>
            <person name="Heitman J."/>
        </authorList>
    </citation>
    <scope>NUCLEOTIDE SEQUENCE [LARGE SCALE GENOMIC DNA]</scope>
    <source>
        <strain evidence="12 13">DSM 27421</strain>
    </source>
</reference>
<keyword evidence="3 10" id="KW-0813">Transport</keyword>
<organism evidence="12 13">
    <name type="scientific">Cryptococcus floricola</name>
    <dbReference type="NCBI Taxonomy" id="2591691"/>
    <lineage>
        <taxon>Eukaryota</taxon>
        <taxon>Fungi</taxon>
        <taxon>Dikarya</taxon>
        <taxon>Basidiomycota</taxon>
        <taxon>Agaricomycotina</taxon>
        <taxon>Tremellomycetes</taxon>
        <taxon>Tremellales</taxon>
        <taxon>Cryptococcaceae</taxon>
        <taxon>Cryptococcus</taxon>
    </lineage>
</organism>
<dbReference type="Proteomes" id="UP000322245">
    <property type="component" value="Unassembled WGS sequence"/>
</dbReference>
<evidence type="ECO:0000256" key="11">
    <source>
        <dbReference type="SAM" id="MobiDB-lite"/>
    </source>
</evidence>
<feature type="repeat" description="Solcar" evidence="9">
    <location>
        <begin position="248"/>
        <end position="348"/>
    </location>
</feature>
<keyword evidence="8 9" id="KW-0472">Membrane</keyword>
<evidence type="ECO:0000313" key="13">
    <source>
        <dbReference type="Proteomes" id="UP000322245"/>
    </source>
</evidence>
<keyword evidence="5" id="KW-0677">Repeat</keyword>
<comment type="similarity">
    <text evidence="2 10">Belongs to the mitochondrial carrier (TC 2.A.29) family.</text>
</comment>
<dbReference type="GO" id="GO:0031966">
    <property type="term" value="C:mitochondrial membrane"/>
    <property type="evidence" value="ECO:0007669"/>
    <property type="project" value="UniProtKB-SubCell"/>
</dbReference>
<feature type="repeat" description="Solcar" evidence="9">
    <location>
        <begin position="146"/>
        <end position="236"/>
    </location>
</feature>
<keyword evidence="4 9" id="KW-0812">Transmembrane</keyword>
<dbReference type="GO" id="GO:1990575">
    <property type="term" value="P:mitochondrial L-ornithine transmembrane transport"/>
    <property type="evidence" value="ECO:0007669"/>
    <property type="project" value="TreeGrafter"/>
</dbReference>
<feature type="compositionally biased region" description="Basic and acidic residues" evidence="11">
    <location>
        <begin position="1"/>
        <end position="11"/>
    </location>
</feature>
<dbReference type="EMBL" id="NIDF01000020">
    <property type="protein sequence ID" value="TYJ56781.1"/>
    <property type="molecule type" value="Genomic_DNA"/>
</dbReference>
<dbReference type="PANTHER" id="PTHR45624:SF57">
    <property type="entry name" value="MITOCHONDRIAL SUBSTRATE CARRIER FAMILY PROTEIN L"/>
    <property type="match status" value="1"/>
</dbReference>
<proteinExistence type="inferred from homology"/>
<dbReference type="PROSITE" id="PS50920">
    <property type="entry name" value="SOLCAR"/>
    <property type="match status" value="3"/>
</dbReference>
<accession>A0A5D3B2N2</accession>
<dbReference type="InterPro" id="IPR018108">
    <property type="entry name" value="MCP_transmembrane"/>
</dbReference>
<evidence type="ECO:0000256" key="3">
    <source>
        <dbReference type="ARBA" id="ARBA00022448"/>
    </source>
</evidence>
<evidence type="ECO:0000256" key="4">
    <source>
        <dbReference type="ARBA" id="ARBA00022692"/>
    </source>
</evidence>
<evidence type="ECO:0008006" key="14">
    <source>
        <dbReference type="Google" id="ProtNLM"/>
    </source>
</evidence>
<keyword evidence="13" id="KW-1185">Reference proteome</keyword>
<evidence type="ECO:0000256" key="5">
    <source>
        <dbReference type="ARBA" id="ARBA00022737"/>
    </source>
</evidence>
<protein>
    <recommendedName>
        <fullName evidence="14">Solute carrier family 25 (Mitochondrial carnitine/acylcarnitine transporter), member 20/29</fullName>
    </recommendedName>
</protein>
<dbReference type="InterPro" id="IPR050567">
    <property type="entry name" value="Mitochondrial_Carrier"/>
</dbReference>
<evidence type="ECO:0000256" key="10">
    <source>
        <dbReference type="RuleBase" id="RU000488"/>
    </source>
</evidence>
<sequence>MGSHSDHRVPEEISDPDIYGDGPQEVEQATPGVKEHSPYIGFAAGICSGWTKLIVGHPFDTCKIRLQCAPPGTYKGVWDVLSSTITKEGPRALYKGASIPAISWGITDSILMGSLHNYRAFLLTHGFGERKPGSEEQRLSILGHTTAGLFAGWTKHVPLAFGAIPAHATELIKGKLQLQMIQPENTPKEFSGPVDVVRKTVAEQGITGMWRGLGSSFLYRSCFLAMFGSFEAFNRLFKSWDGTSWEMSSGMANFMAGGMGSNVYWLAALPMDNIKNRIMTDDIKRPRYKGVFDAYRQVWRETFDPSKSFGWNSAARVRNFYKGFTPVVLRAFPTNAAALAVWEGVMRWQTA</sequence>
<feature type="region of interest" description="Disordered" evidence="11">
    <location>
        <begin position="1"/>
        <end position="32"/>
    </location>
</feature>
<gene>
    <name evidence="12" type="ORF">B9479_002551</name>
</gene>
<dbReference type="SUPFAM" id="SSF103506">
    <property type="entry name" value="Mitochondrial carrier"/>
    <property type="match status" value="1"/>
</dbReference>
<dbReference type="Gene3D" id="1.50.40.10">
    <property type="entry name" value="Mitochondrial carrier domain"/>
    <property type="match status" value="1"/>
</dbReference>
<evidence type="ECO:0000256" key="1">
    <source>
        <dbReference type="ARBA" id="ARBA00004225"/>
    </source>
</evidence>
<dbReference type="GO" id="GO:0000064">
    <property type="term" value="F:L-ornithine transmembrane transporter activity"/>
    <property type="evidence" value="ECO:0007669"/>
    <property type="project" value="TreeGrafter"/>
</dbReference>
<name>A0A5D3B2N2_9TREE</name>
<evidence type="ECO:0000313" key="12">
    <source>
        <dbReference type="EMBL" id="TYJ56781.1"/>
    </source>
</evidence>
<dbReference type="PANTHER" id="PTHR45624">
    <property type="entry name" value="MITOCHONDRIAL BASIC AMINO ACIDS TRANSPORTER-RELATED"/>
    <property type="match status" value="1"/>
</dbReference>
<comment type="caution">
    <text evidence="12">The sequence shown here is derived from an EMBL/GenBank/DDBJ whole genome shotgun (WGS) entry which is preliminary data.</text>
</comment>